<dbReference type="Proteomes" id="UP000053831">
    <property type="component" value="Unassembled WGS sequence"/>
</dbReference>
<dbReference type="EMBL" id="LGSR01000022">
    <property type="protein sequence ID" value="KOS18305.1"/>
    <property type="molecule type" value="Genomic_DNA"/>
</dbReference>
<sequence>MVGLSSHRLQEDLNPFKAAIPATDSATMPPRPLLDTIRVPVASTQIRDSSKAVRLRARTETHR</sequence>
<dbReference type="AlphaFoldDB" id="A0A0M9VT56"/>
<evidence type="ECO:0000313" key="1">
    <source>
        <dbReference type="EMBL" id="KOS18305.1"/>
    </source>
</evidence>
<keyword evidence="2" id="KW-1185">Reference proteome</keyword>
<evidence type="ECO:0000313" key="2">
    <source>
        <dbReference type="Proteomes" id="UP000053831"/>
    </source>
</evidence>
<reference evidence="1 2" key="1">
    <citation type="submission" date="2015-07" db="EMBL/GenBank/DDBJ databases">
        <title>The genome of the fungus Escovopsis weberi, a specialized disease agent of ant agriculture.</title>
        <authorList>
            <person name="de Man T.J."/>
            <person name="Stajich J.E."/>
            <person name="Kubicek C.P."/>
            <person name="Chenthamara K."/>
            <person name="Atanasova L."/>
            <person name="Druzhinina I.S."/>
            <person name="Birnbaum S."/>
            <person name="Barribeau S.M."/>
            <person name="Teiling C."/>
            <person name="Suen G."/>
            <person name="Currie C."/>
            <person name="Gerardo N.M."/>
        </authorList>
    </citation>
    <scope>NUCLEOTIDE SEQUENCE [LARGE SCALE GENOMIC DNA]</scope>
</reference>
<proteinExistence type="predicted"/>
<name>A0A0M9VT56_ESCWE</name>
<comment type="caution">
    <text evidence="1">The sequence shown here is derived from an EMBL/GenBank/DDBJ whole genome shotgun (WGS) entry which is preliminary data.</text>
</comment>
<gene>
    <name evidence="1" type="ORF">ESCO_003234</name>
</gene>
<protein>
    <submittedName>
        <fullName evidence="1">Uncharacterized protein</fullName>
    </submittedName>
</protein>
<organism evidence="1 2">
    <name type="scientific">Escovopsis weberi</name>
    <dbReference type="NCBI Taxonomy" id="150374"/>
    <lineage>
        <taxon>Eukaryota</taxon>
        <taxon>Fungi</taxon>
        <taxon>Dikarya</taxon>
        <taxon>Ascomycota</taxon>
        <taxon>Pezizomycotina</taxon>
        <taxon>Sordariomycetes</taxon>
        <taxon>Hypocreomycetidae</taxon>
        <taxon>Hypocreales</taxon>
        <taxon>Hypocreaceae</taxon>
        <taxon>Escovopsis</taxon>
    </lineage>
</organism>
<accession>A0A0M9VT56</accession>